<organism evidence="2 3">
    <name type="scientific">Didymella exigua CBS 183.55</name>
    <dbReference type="NCBI Taxonomy" id="1150837"/>
    <lineage>
        <taxon>Eukaryota</taxon>
        <taxon>Fungi</taxon>
        <taxon>Dikarya</taxon>
        <taxon>Ascomycota</taxon>
        <taxon>Pezizomycotina</taxon>
        <taxon>Dothideomycetes</taxon>
        <taxon>Pleosporomycetidae</taxon>
        <taxon>Pleosporales</taxon>
        <taxon>Pleosporineae</taxon>
        <taxon>Didymellaceae</taxon>
        <taxon>Didymella</taxon>
    </lineage>
</organism>
<dbReference type="RefSeq" id="XP_033444310.1">
    <property type="nucleotide sequence ID" value="XM_033596977.1"/>
</dbReference>
<dbReference type="OrthoDB" id="3762113at2759"/>
<dbReference type="InterPro" id="IPR004875">
    <property type="entry name" value="DDE_SF_endonuclease_dom"/>
</dbReference>
<evidence type="ECO:0000313" key="3">
    <source>
        <dbReference type="Proteomes" id="UP000800082"/>
    </source>
</evidence>
<dbReference type="Proteomes" id="UP000800082">
    <property type="component" value="Unassembled WGS sequence"/>
</dbReference>
<sequence length="200" mass="22841">MKVVTGAERRARPELVQPGDWEWVTVIQSICAAGYATPPFIIYKGRIHISAWYEETDIPHNWKLSVSENGWTNNALGLEWLKHFDAHTRAPHSSHILQLLDVVCFSPLKRKYSQRVQDLARQRVFHINKEGFLLAFRDAFLDVFTKANCQKAFKASGLVPTNAQVVLDRLEVRHCTPPAPPLPETLWQSRTLSNTHEFGS</sequence>
<dbReference type="GeneID" id="54354644"/>
<accession>A0A6A5REC7</accession>
<gene>
    <name evidence="2" type="ORF">M421DRAFT_73643</name>
</gene>
<dbReference type="AlphaFoldDB" id="A0A6A5REC7"/>
<dbReference type="Pfam" id="PF03184">
    <property type="entry name" value="DDE_1"/>
    <property type="match status" value="1"/>
</dbReference>
<keyword evidence="3" id="KW-1185">Reference proteome</keyword>
<protein>
    <submittedName>
        <fullName evidence="2">DDE-domain-containing protein</fullName>
    </submittedName>
</protein>
<name>A0A6A5REC7_9PLEO</name>
<dbReference type="EMBL" id="ML978998">
    <property type="protein sequence ID" value="KAF1924057.1"/>
    <property type="molecule type" value="Genomic_DNA"/>
</dbReference>
<evidence type="ECO:0000313" key="2">
    <source>
        <dbReference type="EMBL" id="KAF1924057.1"/>
    </source>
</evidence>
<feature type="domain" description="DDE-1" evidence="1">
    <location>
        <begin position="22"/>
        <end position="89"/>
    </location>
</feature>
<evidence type="ECO:0000259" key="1">
    <source>
        <dbReference type="Pfam" id="PF03184"/>
    </source>
</evidence>
<proteinExistence type="predicted"/>
<reference evidence="2" key="1">
    <citation type="journal article" date="2020" name="Stud. Mycol.">
        <title>101 Dothideomycetes genomes: a test case for predicting lifestyles and emergence of pathogens.</title>
        <authorList>
            <person name="Haridas S."/>
            <person name="Albert R."/>
            <person name="Binder M."/>
            <person name="Bloem J."/>
            <person name="Labutti K."/>
            <person name="Salamov A."/>
            <person name="Andreopoulos B."/>
            <person name="Baker S."/>
            <person name="Barry K."/>
            <person name="Bills G."/>
            <person name="Bluhm B."/>
            <person name="Cannon C."/>
            <person name="Castanera R."/>
            <person name="Culley D."/>
            <person name="Daum C."/>
            <person name="Ezra D."/>
            <person name="Gonzalez J."/>
            <person name="Henrissat B."/>
            <person name="Kuo A."/>
            <person name="Liang C."/>
            <person name="Lipzen A."/>
            <person name="Lutzoni F."/>
            <person name="Magnuson J."/>
            <person name="Mondo S."/>
            <person name="Nolan M."/>
            <person name="Ohm R."/>
            <person name="Pangilinan J."/>
            <person name="Park H.-J."/>
            <person name="Ramirez L."/>
            <person name="Alfaro M."/>
            <person name="Sun H."/>
            <person name="Tritt A."/>
            <person name="Yoshinaga Y."/>
            <person name="Zwiers L.-H."/>
            <person name="Turgeon B."/>
            <person name="Goodwin S."/>
            <person name="Spatafora J."/>
            <person name="Crous P."/>
            <person name="Grigoriev I."/>
        </authorList>
    </citation>
    <scope>NUCLEOTIDE SEQUENCE</scope>
    <source>
        <strain evidence="2">CBS 183.55</strain>
    </source>
</reference>
<dbReference type="GO" id="GO:0003676">
    <property type="term" value="F:nucleic acid binding"/>
    <property type="evidence" value="ECO:0007669"/>
    <property type="project" value="InterPro"/>
</dbReference>